<keyword evidence="7" id="KW-0808">Transferase</keyword>
<dbReference type="GO" id="GO:0044550">
    <property type="term" value="P:secondary metabolite biosynthetic process"/>
    <property type="evidence" value="ECO:0007669"/>
    <property type="project" value="UniProtKB-ARBA"/>
</dbReference>
<evidence type="ECO:0000256" key="3">
    <source>
        <dbReference type="ARBA" id="ARBA00023002"/>
    </source>
</evidence>
<reference evidence="7 8" key="1">
    <citation type="submission" date="2016-04" db="EMBL/GenBank/DDBJ databases">
        <title>A degradative enzymes factory behind the ericoid mycorrhizal symbiosis.</title>
        <authorList>
            <consortium name="DOE Joint Genome Institute"/>
            <person name="Martino E."/>
            <person name="Morin E."/>
            <person name="Grelet G."/>
            <person name="Kuo A."/>
            <person name="Kohler A."/>
            <person name="Daghino S."/>
            <person name="Barry K."/>
            <person name="Choi C."/>
            <person name="Cichocki N."/>
            <person name="Clum A."/>
            <person name="Copeland A."/>
            <person name="Hainaut M."/>
            <person name="Haridas S."/>
            <person name="Labutti K."/>
            <person name="Lindquist E."/>
            <person name="Lipzen A."/>
            <person name="Khouja H.-R."/>
            <person name="Murat C."/>
            <person name="Ohm R."/>
            <person name="Olson A."/>
            <person name="Spatafora J."/>
            <person name="Veneault-Fourrey C."/>
            <person name="Henrissat B."/>
            <person name="Grigoriev I."/>
            <person name="Martin F."/>
            <person name="Perotto S."/>
        </authorList>
    </citation>
    <scope>NUCLEOTIDE SEQUENCE [LARGE SCALE GENOMIC DNA]</scope>
    <source>
        <strain evidence="7 8">E</strain>
    </source>
</reference>
<keyword evidence="4 5" id="KW-0408">Iron</keyword>
<dbReference type="GO" id="GO:0016705">
    <property type="term" value="F:oxidoreductase activity, acting on paired donors, with incorporation or reduction of molecular oxygen"/>
    <property type="evidence" value="ECO:0007669"/>
    <property type="project" value="InterPro"/>
</dbReference>
<dbReference type="OrthoDB" id="3934656at2759"/>
<gene>
    <name evidence="7" type="ORF">K444DRAFT_650439</name>
</gene>
<evidence type="ECO:0000313" key="8">
    <source>
        <dbReference type="Proteomes" id="UP000235371"/>
    </source>
</evidence>
<dbReference type="GO" id="GO:0004497">
    <property type="term" value="F:monooxygenase activity"/>
    <property type="evidence" value="ECO:0007669"/>
    <property type="project" value="UniProtKB-KW"/>
</dbReference>
<dbReference type="PROSITE" id="PS00086">
    <property type="entry name" value="CYTOCHROME_P450"/>
    <property type="match status" value="1"/>
</dbReference>
<dbReference type="InterPro" id="IPR050121">
    <property type="entry name" value="Cytochrome_P450_monoxygenase"/>
</dbReference>
<dbReference type="InterPro" id="IPR002401">
    <property type="entry name" value="Cyt_P450_E_grp-I"/>
</dbReference>
<dbReference type="InterPro" id="IPR036396">
    <property type="entry name" value="Cyt_P450_sf"/>
</dbReference>
<evidence type="ECO:0000256" key="2">
    <source>
        <dbReference type="ARBA" id="ARBA00022723"/>
    </source>
</evidence>
<keyword evidence="2 5" id="KW-0479">Metal-binding</keyword>
<dbReference type="GO" id="GO:0020037">
    <property type="term" value="F:heme binding"/>
    <property type="evidence" value="ECO:0007669"/>
    <property type="project" value="InterPro"/>
</dbReference>
<comment type="similarity">
    <text evidence="6">Belongs to the cytochrome P450 family.</text>
</comment>
<organism evidence="7 8">
    <name type="scientific">Hyaloscypha bicolor E</name>
    <dbReference type="NCBI Taxonomy" id="1095630"/>
    <lineage>
        <taxon>Eukaryota</taxon>
        <taxon>Fungi</taxon>
        <taxon>Dikarya</taxon>
        <taxon>Ascomycota</taxon>
        <taxon>Pezizomycotina</taxon>
        <taxon>Leotiomycetes</taxon>
        <taxon>Helotiales</taxon>
        <taxon>Hyaloscyphaceae</taxon>
        <taxon>Hyaloscypha</taxon>
        <taxon>Hyaloscypha bicolor</taxon>
    </lineage>
</organism>
<sequence length="503" mass="55200">MSTMSNSYIFTVLQVLAIAVLSRAIYLRFLHPLRIYPGPFLASVSNIWKFYHYLTGSLNVVEQQLHQRYGPVVRTGPESLSFSNPEAFESIYGFNHGFEKGDFYAFARDPNTGASNIFSARTHAEHRNCRRKVAGAALTTSHIRSYSPIIARHVQHFLTKLSAASADAKDNVLNVAEPIHALTFNTLVELIYGPSLSPANQPWTETASGEGILPAFRAISKFGWGASYIPLLAWLMSTGPMIKMTRKPTFNAAGIPTGIGALAARAKLLLLEEPDLVTGVDQPSVAKSMLVMEKGDSRHMEPKEVYRECFNLLFAGPGSTAAAVTGVLERLGSEEGMLWQERIRSDLNHANDASESRVLDAVVRESMRYSAPFPTAFPREVQPGAEKAIAGVETPLPIGTIVGANSWIVSHDKSLWGSDAGQWKPERWLDVKGIAEKKSLEDRFVVFSKGPRGCIGKDIAMLVVAQAVAGIVSNWQIERVGQMKGGGWLEMQVQWCGLKLTKI</sequence>
<dbReference type="PANTHER" id="PTHR24305:SF235">
    <property type="entry name" value="CYTOCHROME P450 MONOOXYGENASE APDB-RELATED"/>
    <property type="match status" value="1"/>
</dbReference>
<feature type="binding site" description="axial binding residue" evidence="5">
    <location>
        <position position="454"/>
    </location>
    <ligand>
        <name>heme</name>
        <dbReference type="ChEBI" id="CHEBI:30413"/>
    </ligand>
    <ligandPart>
        <name>Fe</name>
        <dbReference type="ChEBI" id="CHEBI:18248"/>
    </ligandPart>
</feature>
<dbReference type="GO" id="GO:0005506">
    <property type="term" value="F:iron ion binding"/>
    <property type="evidence" value="ECO:0007669"/>
    <property type="project" value="InterPro"/>
</dbReference>
<evidence type="ECO:0000256" key="1">
    <source>
        <dbReference type="ARBA" id="ARBA00001971"/>
    </source>
</evidence>
<dbReference type="Pfam" id="PF00067">
    <property type="entry name" value="p450"/>
    <property type="match status" value="2"/>
</dbReference>
<keyword evidence="7" id="KW-0489">Methyltransferase</keyword>
<dbReference type="RefSeq" id="XP_024741632.1">
    <property type="nucleotide sequence ID" value="XM_024885634.1"/>
</dbReference>
<comment type="cofactor">
    <cofactor evidence="1 5">
        <name>heme</name>
        <dbReference type="ChEBI" id="CHEBI:30413"/>
    </cofactor>
</comment>
<protein>
    <submittedName>
        <fullName evidence="7">Putative cytochrome P450 pisatin demethylase</fullName>
    </submittedName>
</protein>
<keyword evidence="3 6" id="KW-0560">Oxidoreductase</keyword>
<name>A0A2J6TP54_9HELO</name>
<dbReference type="Proteomes" id="UP000235371">
    <property type="component" value="Unassembled WGS sequence"/>
</dbReference>
<dbReference type="EMBL" id="KZ613747">
    <property type="protein sequence ID" value="PMD64728.1"/>
    <property type="molecule type" value="Genomic_DNA"/>
</dbReference>
<dbReference type="InterPro" id="IPR001128">
    <property type="entry name" value="Cyt_P450"/>
</dbReference>
<dbReference type="GO" id="GO:0032259">
    <property type="term" value="P:methylation"/>
    <property type="evidence" value="ECO:0007669"/>
    <property type="project" value="UniProtKB-KW"/>
</dbReference>
<proteinExistence type="inferred from homology"/>
<dbReference type="PRINTS" id="PR00463">
    <property type="entry name" value="EP450I"/>
</dbReference>
<evidence type="ECO:0000256" key="6">
    <source>
        <dbReference type="RuleBase" id="RU000461"/>
    </source>
</evidence>
<dbReference type="PANTHER" id="PTHR24305">
    <property type="entry name" value="CYTOCHROME P450"/>
    <property type="match status" value="1"/>
</dbReference>
<dbReference type="InterPro" id="IPR017972">
    <property type="entry name" value="Cyt_P450_CS"/>
</dbReference>
<dbReference type="STRING" id="1095630.A0A2J6TP54"/>
<evidence type="ECO:0000256" key="5">
    <source>
        <dbReference type="PIRSR" id="PIRSR602401-1"/>
    </source>
</evidence>
<keyword evidence="6" id="KW-0503">Monooxygenase</keyword>
<dbReference type="AlphaFoldDB" id="A0A2J6TP54"/>
<dbReference type="InParanoid" id="A0A2J6TP54"/>
<dbReference type="GeneID" id="36593711"/>
<keyword evidence="8" id="KW-1185">Reference proteome</keyword>
<dbReference type="Gene3D" id="1.10.630.10">
    <property type="entry name" value="Cytochrome P450"/>
    <property type="match status" value="1"/>
</dbReference>
<dbReference type="SUPFAM" id="SSF48264">
    <property type="entry name" value="Cytochrome P450"/>
    <property type="match status" value="1"/>
</dbReference>
<evidence type="ECO:0000313" key="7">
    <source>
        <dbReference type="EMBL" id="PMD64728.1"/>
    </source>
</evidence>
<evidence type="ECO:0000256" key="4">
    <source>
        <dbReference type="ARBA" id="ARBA00023004"/>
    </source>
</evidence>
<dbReference type="GO" id="GO:0008168">
    <property type="term" value="F:methyltransferase activity"/>
    <property type="evidence" value="ECO:0007669"/>
    <property type="project" value="UniProtKB-KW"/>
</dbReference>
<keyword evidence="5 6" id="KW-0349">Heme</keyword>
<accession>A0A2J6TP54</accession>